<sequence>MKTHQSGKLLPLILCVLISACSTSTRITGSWKDPAVDVSTGESKSVLITALSRNIEVRTKLENALAAKAAELNIKAVKSSDIFTPDFFHQIPARDELFAKIQETGVDAILTVSLIDTEANTRYVRGTARYAPFPMYNWYGGFYSYFNYWHPIMYDPGYYVTDKTYFLETNLYNAATDRLVWSAQSETVNPASIDAFAKEYPEVLLERMIKDGLLMAQPAD</sequence>
<dbReference type="OrthoDB" id="6078026at2"/>
<dbReference type="STRING" id="623280.SAMN05660226_02666"/>
<gene>
    <name evidence="1" type="ORF">SAMN05660226_02666</name>
</gene>
<dbReference type="EMBL" id="FUYS01000006">
    <property type="protein sequence ID" value="SKB68903.1"/>
    <property type="molecule type" value="Genomic_DNA"/>
</dbReference>
<organism evidence="1 2">
    <name type="scientific">Parapedobacter luteus</name>
    <dbReference type="NCBI Taxonomy" id="623280"/>
    <lineage>
        <taxon>Bacteria</taxon>
        <taxon>Pseudomonadati</taxon>
        <taxon>Bacteroidota</taxon>
        <taxon>Sphingobacteriia</taxon>
        <taxon>Sphingobacteriales</taxon>
        <taxon>Sphingobacteriaceae</taxon>
        <taxon>Parapedobacter</taxon>
    </lineage>
</organism>
<protein>
    <recommendedName>
        <fullName evidence="3">DUF4136 domain-containing protein</fullName>
    </recommendedName>
</protein>
<evidence type="ECO:0000313" key="2">
    <source>
        <dbReference type="Proteomes" id="UP000190541"/>
    </source>
</evidence>
<dbReference type="Proteomes" id="UP000190541">
    <property type="component" value="Unassembled WGS sequence"/>
</dbReference>
<dbReference type="RefSeq" id="WP_079717347.1">
    <property type="nucleotide sequence ID" value="NZ_FUYS01000006.1"/>
</dbReference>
<evidence type="ECO:0000313" key="1">
    <source>
        <dbReference type="EMBL" id="SKB68903.1"/>
    </source>
</evidence>
<keyword evidence="2" id="KW-1185">Reference proteome</keyword>
<accession>A0A1T5DBK1</accession>
<reference evidence="1 2" key="1">
    <citation type="submission" date="2017-02" db="EMBL/GenBank/DDBJ databases">
        <authorList>
            <person name="Peterson S.W."/>
        </authorList>
    </citation>
    <scope>NUCLEOTIDE SEQUENCE [LARGE SCALE GENOMIC DNA]</scope>
    <source>
        <strain evidence="1 2">DSM 22899</strain>
    </source>
</reference>
<dbReference type="AlphaFoldDB" id="A0A1T5DBK1"/>
<dbReference type="PROSITE" id="PS51257">
    <property type="entry name" value="PROKAR_LIPOPROTEIN"/>
    <property type="match status" value="1"/>
</dbReference>
<evidence type="ECO:0008006" key="3">
    <source>
        <dbReference type="Google" id="ProtNLM"/>
    </source>
</evidence>
<proteinExistence type="predicted"/>
<name>A0A1T5DBK1_9SPHI</name>